<organism evidence="23 24">
    <name type="scientific">Limimaricola variabilis</name>
    <dbReference type="NCBI Taxonomy" id="1492771"/>
    <lineage>
        <taxon>Bacteria</taxon>
        <taxon>Pseudomonadati</taxon>
        <taxon>Pseudomonadota</taxon>
        <taxon>Alphaproteobacteria</taxon>
        <taxon>Rhodobacterales</taxon>
        <taxon>Paracoccaceae</taxon>
        <taxon>Limimaricola</taxon>
    </lineage>
</organism>
<dbReference type="CDD" id="cd07906">
    <property type="entry name" value="Adenylation_DNA_ligase_LigD_LigC"/>
    <property type="match status" value="1"/>
</dbReference>
<dbReference type="PANTHER" id="PTHR42705:SF2">
    <property type="entry name" value="BIFUNCTIONAL NON-HOMOLOGOUS END JOINING PROTEIN LIGD"/>
    <property type="match status" value="1"/>
</dbReference>
<evidence type="ECO:0000256" key="12">
    <source>
        <dbReference type="ARBA" id="ARBA00022840"/>
    </source>
</evidence>
<evidence type="ECO:0000256" key="18">
    <source>
        <dbReference type="ARBA" id="ARBA00023268"/>
    </source>
</evidence>
<evidence type="ECO:0000259" key="22">
    <source>
        <dbReference type="PROSITE" id="PS50160"/>
    </source>
</evidence>
<dbReference type="NCBIfam" id="TIGR02776">
    <property type="entry name" value="NHEJ_ligase_prk"/>
    <property type="match status" value="1"/>
</dbReference>
<evidence type="ECO:0000256" key="13">
    <source>
        <dbReference type="ARBA" id="ARBA00022932"/>
    </source>
</evidence>
<evidence type="ECO:0000256" key="7">
    <source>
        <dbReference type="ARBA" id="ARBA00022723"/>
    </source>
</evidence>
<evidence type="ECO:0000256" key="19">
    <source>
        <dbReference type="ARBA" id="ARBA00029943"/>
    </source>
</evidence>
<evidence type="ECO:0000256" key="3">
    <source>
        <dbReference type="ARBA" id="ARBA00022598"/>
    </source>
</evidence>
<dbReference type="InterPro" id="IPR014145">
    <property type="entry name" value="LigD_pol_dom"/>
</dbReference>
<dbReference type="RefSeq" id="WP_183469036.1">
    <property type="nucleotide sequence ID" value="NZ_JACIBX010000001.1"/>
</dbReference>
<dbReference type="CDD" id="cd07971">
    <property type="entry name" value="OBF_DNA_ligase_LigD"/>
    <property type="match status" value="1"/>
</dbReference>
<dbReference type="InterPro" id="IPR014144">
    <property type="entry name" value="LigD_PE_domain"/>
</dbReference>
<dbReference type="InterPro" id="IPR012309">
    <property type="entry name" value="DNA_ligase_ATP-dep_C"/>
</dbReference>
<keyword evidence="18" id="KW-0511">Multifunctional enzyme</keyword>
<dbReference type="InterPro" id="IPR033651">
    <property type="entry name" value="PaeLigD_Pol-like"/>
</dbReference>
<dbReference type="PANTHER" id="PTHR42705">
    <property type="entry name" value="BIFUNCTIONAL NON-HOMOLOGOUS END JOINING PROTEIN LIGD"/>
    <property type="match status" value="1"/>
</dbReference>
<keyword evidence="24" id="KW-1185">Reference proteome</keyword>
<protein>
    <recommendedName>
        <fullName evidence="2">DNA ligase (ATP)</fullName>
        <ecNumber evidence="2">6.5.1.1</ecNumber>
    </recommendedName>
    <alternativeName>
        <fullName evidence="19">NHEJ DNA polymerase</fullName>
    </alternativeName>
</protein>
<dbReference type="SUPFAM" id="SSF56091">
    <property type="entry name" value="DNA ligase/mRNA capping enzyme, catalytic domain"/>
    <property type="match status" value="1"/>
</dbReference>
<comment type="caution">
    <text evidence="23">The sequence shown here is derived from an EMBL/GenBank/DDBJ whole genome shotgun (WGS) entry which is preliminary data.</text>
</comment>
<evidence type="ECO:0000256" key="17">
    <source>
        <dbReference type="ARBA" id="ARBA00023211"/>
    </source>
</evidence>
<sequence length="832" mass="91298">MDRLKDYEAKRDFRATPEPRGKGRRGDDRLSFVVQKHDATRLHYDFRLEHDGALWSWAVTRGPSDDPREKRLAVRTEDHPLDYAGFEGVIPEGQYGAGTVMLRDRGHWEPQDGDPAAALAAGKLKIRLHGERMRGGWTLVRMKGGRKGDKGRENWLLIKERDETATDQPDALTERHDTSVESGRRMEEIAAEKGSKRRKKVEKKSGKGAGRGYPTPAPLTPQLATLRETAPEGGEWWQEPKFDGYRCLLAIGADGVKAWSRNGHDWSDRFAPLIGPAEALPCEAALIDGEVTAGEGGGDFSTLQKALSNGDPLTFYAFDLLHLDGEELVRKPLRARRAALDELLGDMPEDGAIRLSPYIEGTAEKVLTHLCGAGAEGIICKRADAPYRSGRSTDWIKVKCIKGAEFVIGGWSPSDKRGRPFASLLMGSFEGDRLIYHGRVGTGFDAETMRDLADRIETLARKTSPFDDVPREVAKDARWITPELVAQVRYAELTADGQIRHGVFQGLREDKGVKEVSAAQELAVDRAVGAGEAEHRGIRISSADRVIYPGPALSKGGVARYYDRVAERMMEHAAGRPVALVRMPSGLDGQRFFQRHPGKGFPEAVRSVRLTEADGSSADYITLPDPAALLGAVQMGTLEVHIHGARNDRLDRPDRLVFDLDPDEDLGFPAVRKAAREIGDLMARFGLASAPMVTGGKGVHIIVPLRRTAGWETVRGFAEAVARGFERRAPERFTATASKSGRKGRIFIDWLRNGAAATAVSPYSLRARPGAPVAVPADWDELARLDRADGFDIEAAVARAQRDCPLLDASRGAQGLSQSVLDAMEDWLEEAD</sequence>
<evidence type="ECO:0000256" key="2">
    <source>
        <dbReference type="ARBA" id="ARBA00012727"/>
    </source>
</evidence>
<dbReference type="PROSITE" id="PS50160">
    <property type="entry name" value="DNA_LIGASE_A3"/>
    <property type="match status" value="1"/>
</dbReference>
<evidence type="ECO:0000256" key="10">
    <source>
        <dbReference type="ARBA" id="ARBA00022801"/>
    </source>
</evidence>
<dbReference type="NCBIfam" id="TIGR02779">
    <property type="entry name" value="NHEJ_ligase_lig"/>
    <property type="match status" value="1"/>
</dbReference>
<keyword evidence="16" id="KW-0234">DNA repair</keyword>
<evidence type="ECO:0000256" key="6">
    <source>
        <dbReference type="ARBA" id="ARBA00022722"/>
    </source>
</evidence>
<dbReference type="Proteomes" id="UP000576152">
    <property type="component" value="Unassembled WGS sequence"/>
</dbReference>
<evidence type="ECO:0000256" key="21">
    <source>
        <dbReference type="SAM" id="MobiDB-lite"/>
    </source>
</evidence>
<evidence type="ECO:0000256" key="11">
    <source>
        <dbReference type="ARBA" id="ARBA00022839"/>
    </source>
</evidence>
<evidence type="ECO:0000256" key="15">
    <source>
        <dbReference type="ARBA" id="ARBA00023172"/>
    </source>
</evidence>
<gene>
    <name evidence="23" type="ORF">FHS00_000213</name>
</gene>
<keyword evidence="8" id="KW-0547">Nucleotide-binding</keyword>
<evidence type="ECO:0000256" key="20">
    <source>
        <dbReference type="ARBA" id="ARBA00034003"/>
    </source>
</evidence>
<evidence type="ECO:0000256" key="5">
    <source>
        <dbReference type="ARBA" id="ARBA00022695"/>
    </source>
</evidence>
<dbReference type="NCBIfam" id="TIGR02778">
    <property type="entry name" value="ligD_pol"/>
    <property type="match status" value="1"/>
</dbReference>
<evidence type="ECO:0000256" key="14">
    <source>
        <dbReference type="ARBA" id="ARBA00023125"/>
    </source>
</evidence>
<dbReference type="NCBIfam" id="TIGR02777">
    <property type="entry name" value="LigD_PE_dom"/>
    <property type="match status" value="1"/>
</dbReference>
<dbReference type="InterPro" id="IPR014143">
    <property type="entry name" value="NHEJ_ligase_prk"/>
</dbReference>
<dbReference type="InterPro" id="IPR052171">
    <property type="entry name" value="NHEJ_LigD"/>
</dbReference>
<feature type="region of interest" description="Disordered" evidence="21">
    <location>
        <begin position="1"/>
        <end position="28"/>
    </location>
</feature>
<keyword evidence="6" id="KW-0540">Nuclease</keyword>
<dbReference type="Gene3D" id="3.90.920.10">
    <property type="entry name" value="DNA primase, PRIM domain"/>
    <property type="match status" value="1"/>
</dbReference>
<keyword evidence="3 23" id="KW-0436">Ligase</keyword>
<keyword evidence="17" id="KW-0464">Manganese</keyword>
<evidence type="ECO:0000313" key="23">
    <source>
        <dbReference type="EMBL" id="MBB3710660.1"/>
    </source>
</evidence>
<feature type="region of interest" description="Disordered" evidence="21">
    <location>
        <begin position="160"/>
        <end position="220"/>
    </location>
</feature>
<feature type="compositionally biased region" description="Basic and acidic residues" evidence="21">
    <location>
        <begin position="172"/>
        <end position="194"/>
    </location>
</feature>
<name>A0ABR6HJT0_9RHOB</name>
<dbReference type="Pfam" id="PF04679">
    <property type="entry name" value="DNA_ligase_A_C"/>
    <property type="match status" value="1"/>
</dbReference>
<keyword evidence="10" id="KW-0378">Hydrolase</keyword>
<dbReference type="InterPro" id="IPR012310">
    <property type="entry name" value="DNA_ligase_ATP-dep_cent"/>
</dbReference>
<dbReference type="Pfam" id="PF13298">
    <property type="entry name" value="LigD_N"/>
    <property type="match status" value="1"/>
</dbReference>
<feature type="domain" description="ATP-dependent DNA ligase family profile" evidence="22">
    <location>
        <begin position="306"/>
        <end position="399"/>
    </location>
</feature>
<evidence type="ECO:0000256" key="16">
    <source>
        <dbReference type="ARBA" id="ARBA00023204"/>
    </source>
</evidence>
<dbReference type="EMBL" id="JACIBX010000001">
    <property type="protein sequence ID" value="MBB3710660.1"/>
    <property type="molecule type" value="Genomic_DNA"/>
</dbReference>
<dbReference type="GO" id="GO:0003910">
    <property type="term" value="F:DNA ligase (ATP) activity"/>
    <property type="evidence" value="ECO:0007669"/>
    <property type="project" value="UniProtKB-EC"/>
</dbReference>
<proteinExistence type="predicted"/>
<keyword evidence="14" id="KW-0238">DNA-binding</keyword>
<evidence type="ECO:0000256" key="4">
    <source>
        <dbReference type="ARBA" id="ARBA00022679"/>
    </source>
</evidence>
<evidence type="ECO:0000313" key="24">
    <source>
        <dbReference type="Proteomes" id="UP000576152"/>
    </source>
</evidence>
<accession>A0ABR6HJT0</accession>
<keyword evidence="11" id="KW-0269">Exonuclease</keyword>
<keyword evidence="5" id="KW-0548">Nucleotidyltransferase</keyword>
<evidence type="ECO:0000256" key="8">
    <source>
        <dbReference type="ARBA" id="ARBA00022741"/>
    </source>
</evidence>
<comment type="catalytic activity">
    <reaction evidence="20">
        <text>ATP + (deoxyribonucleotide)n-3'-hydroxyl + 5'-phospho-(deoxyribonucleotide)m = (deoxyribonucleotide)n+m + AMP + diphosphate.</text>
        <dbReference type="EC" id="6.5.1.1"/>
    </reaction>
</comment>
<dbReference type="Pfam" id="PF21686">
    <property type="entry name" value="LigD_Prim-Pol"/>
    <property type="match status" value="1"/>
</dbReference>
<dbReference type="EC" id="6.5.1.1" evidence="2"/>
<keyword evidence="15" id="KW-0233">DNA recombination</keyword>
<comment type="cofactor">
    <cofactor evidence="1">
        <name>Mn(2+)</name>
        <dbReference type="ChEBI" id="CHEBI:29035"/>
    </cofactor>
</comment>
<dbReference type="SUPFAM" id="SSF50249">
    <property type="entry name" value="Nucleic acid-binding proteins"/>
    <property type="match status" value="1"/>
</dbReference>
<dbReference type="Gene3D" id="2.40.50.140">
    <property type="entry name" value="Nucleic acid-binding proteins"/>
    <property type="match status" value="1"/>
</dbReference>
<keyword evidence="12" id="KW-0067">ATP-binding</keyword>
<keyword evidence="9" id="KW-0227">DNA damage</keyword>
<dbReference type="InterPro" id="IPR012340">
    <property type="entry name" value="NA-bd_OB-fold"/>
</dbReference>
<keyword evidence="7" id="KW-0479">Metal-binding</keyword>
<dbReference type="Gene3D" id="3.30.470.30">
    <property type="entry name" value="DNA ligase/mRNA capping enzyme"/>
    <property type="match status" value="1"/>
</dbReference>
<dbReference type="Gene3D" id="3.30.1490.70">
    <property type="match status" value="1"/>
</dbReference>
<evidence type="ECO:0000256" key="1">
    <source>
        <dbReference type="ARBA" id="ARBA00001936"/>
    </source>
</evidence>
<evidence type="ECO:0000256" key="9">
    <source>
        <dbReference type="ARBA" id="ARBA00022763"/>
    </source>
</evidence>
<dbReference type="Pfam" id="PF01068">
    <property type="entry name" value="DNA_ligase_A_M"/>
    <property type="match status" value="1"/>
</dbReference>
<keyword evidence="13" id="KW-0239">DNA-directed DNA polymerase</keyword>
<keyword evidence="4" id="KW-0808">Transferase</keyword>
<dbReference type="CDD" id="cd04862">
    <property type="entry name" value="PaeLigD_Pol_like"/>
    <property type="match status" value="1"/>
</dbReference>
<dbReference type="InterPro" id="IPR014146">
    <property type="entry name" value="LigD_ligase_dom"/>
</dbReference>
<dbReference type="NCBIfam" id="NF004628">
    <property type="entry name" value="PRK05972.1"/>
    <property type="match status" value="1"/>
</dbReference>
<reference evidence="23 24" key="1">
    <citation type="submission" date="2020-08" db="EMBL/GenBank/DDBJ databases">
        <title>Genomic Encyclopedia of Type Strains, Phase III (KMG-III): the genomes of soil and plant-associated and newly described type strains.</title>
        <authorList>
            <person name="Whitman W."/>
        </authorList>
    </citation>
    <scope>NUCLEOTIDE SEQUENCE [LARGE SCALE GENOMIC DNA]</scope>
    <source>
        <strain evidence="23 24">CECT 8572</strain>
    </source>
</reference>